<dbReference type="InterPro" id="IPR000917">
    <property type="entry name" value="Sulfatase_N"/>
</dbReference>
<dbReference type="CDD" id="cd16031">
    <property type="entry name" value="G6S_like"/>
    <property type="match status" value="1"/>
</dbReference>
<evidence type="ECO:0000256" key="1">
    <source>
        <dbReference type="ARBA" id="ARBA00008779"/>
    </source>
</evidence>
<gene>
    <name evidence="7" type="ORF">FTUN_4313</name>
</gene>
<accession>A0A6M5YTI5</accession>
<evidence type="ECO:0000259" key="6">
    <source>
        <dbReference type="Pfam" id="PF00884"/>
    </source>
</evidence>
<dbReference type="EC" id="3.1.6.1" evidence="7"/>
<evidence type="ECO:0000313" key="7">
    <source>
        <dbReference type="EMBL" id="QJW96754.1"/>
    </source>
</evidence>
<dbReference type="PANTHER" id="PTHR43108:SF6">
    <property type="entry name" value="N-SULPHOGLUCOSAMINE SULPHOHYDROLASE"/>
    <property type="match status" value="1"/>
</dbReference>
<evidence type="ECO:0000256" key="3">
    <source>
        <dbReference type="ARBA" id="ARBA00022801"/>
    </source>
</evidence>
<dbReference type="Pfam" id="PF00884">
    <property type="entry name" value="Sulfatase"/>
    <property type="match status" value="1"/>
</dbReference>
<evidence type="ECO:0000313" key="8">
    <source>
        <dbReference type="Proteomes" id="UP000503447"/>
    </source>
</evidence>
<dbReference type="AlphaFoldDB" id="A0A6M5YTI5"/>
<dbReference type="InterPro" id="IPR024607">
    <property type="entry name" value="Sulfatase_CS"/>
</dbReference>
<dbReference type="PANTHER" id="PTHR43108">
    <property type="entry name" value="N-ACETYLGLUCOSAMINE-6-SULFATASE FAMILY MEMBER"/>
    <property type="match status" value="1"/>
</dbReference>
<name>A0A6M5YTI5_9BACT</name>
<dbReference type="Gene3D" id="3.40.720.10">
    <property type="entry name" value="Alkaline Phosphatase, subunit A"/>
    <property type="match status" value="1"/>
</dbReference>
<evidence type="ECO:0000256" key="5">
    <source>
        <dbReference type="SAM" id="SignalP"/>
    </source>
</evidence>
<dbReference type="Proteomes" id="UP000503447">
    <property type="component" value="Chromosome"/>
</dbReference>
<protein>
    <submittedName>
        <fullName evidence="7">Arylsulfatase</fullName>
        <ecNumber evidence="7">3.1.6.1</ecNumber>
    </submittedName>
</protein>
<feature type="signal peptide" evidence="5">
    <location>
        <begin position="1"/>
        <end position="21"/>
    </location>
</feature>
<sequence length="480" mass="54221">MRIFLSLFVLVTLANSSALIAADRPNIIVMMTDDQRHDFLSCAGHPFLKTPNMDRIAKEGFRYTNMFVTNALCAPSRATLMTGQYSHKNGVRDNLGTKLNPDAPWLPDELRKLGYEVAFCGKSHVPGHFREKTWDYYFGFRGQGDYLKPVIAESGPDGKIGPDKPYEGWMDDVVTDRAIAWMTQRQEGGTTKGKKPFVLFLFFKAPHRAWQPAPRNKDLYADAVVKKPALWDDPGAGKPRAFLQAANMFGQYPDTKDYDGMVRDYCRCITGVDDNVGRVLKALDDTHLADDTAVMYTSDNGFFMGEWQRFDKRFMHEPSIRVPLLVKLPKSLTGYRDGGSKLDPMVLNVDIAPTVLELAGGAAPAAMQGRSVLPLARAPRPGPVPPEGKPREAWYYEYFEFPDVSHNVNKHRGVRTTKWKLIHYYDPPFQFQNEWELYDLANDPEERVNLANRPAMKGTVKELQATMDALRKELGATDVK</sequence>
<dbReference type="GO" id="GO:0004065">
    <property type="term" value="F:arylsulfatase activity"/>
    <property type="evidence" value="ECO:0007669"/>
    <property type="project" value="UniProtKB-EC"/>
</dbReference>
<keyword evidence="2 5" id="KW-0732">Signal</keyword>
<proteinExistence type="inferred from homology"/>
<dbReference type="RefSeq" id="WP_171472278.1">
    <property type="nucleotide sequence ID" value="NZ_CP053452.2"/>
</dbReference>
<reference evidence="8" key="1">
    <citation type="submission" date="2020-05" db="EMBL/GenBank/DDBJ databases">
        <title>Frigoriglobus tundricola gen. nov., sp. nov., a psychrotolerant cellulolytic planctomycete of the family Gemmataceae with two divergent copies of 16S rRNA gene.</title>
        <authorList>
            <person name="Kulichevskaya I.S."/>
            <person name="Ivanova A.A."/>
            <person name="Naumoff D.G."/>
            <person name="Beletsky A.V."/>
            <person name="Rijpstra W.I.C."/>
            <person name="Sinninghe Damste J.S."/>
            <person name="Mardanov A.V."/>
            <person name="Ravin N.V."/>
            <person name="Dedysh S.N."/>
        </authorList>
    </citation>
    <scope>NUCLEOTIDE SEQUENCE [LARGE SCALE GENOMIC DNA]</scope>
    <source>
        <strain evidence="8">PL17</strain>
    </source>
</reference>
<keyword evidence="4" id="KW-0325">Glycoprotein</keyword>
<comment type="similarity">
    <text evidence="1">Belongs to the sulfatase family.</text>
</comment>
<dbReference type="SUPFAM" id="SSF53649">
    <property type="entry name" value="Alkaline phosphatase-like"/>
    <property type="match status" value="1"/>
</dbReference>
<evidence type="ECO:0000256" key="4">
    <source>
        <dbReference type="ARBA" id="ARBA00023180"/>
    </source>
</evidence>
<keyword evidence="8" id="KW-1185">Reference proteome</keyword>
<dbReference type="EMBL" id="CP053452">
    <property type="protein sequence ID" value="QJW96754.1"/>
    <property type="molecule type" value="Genomic_DNA"/>
</dbReference>
<feature type="domain" description="Sulfatase N-terminal" evidence="6">
    <location>
        <begin position="25"/>
        <end position="360"/>
    </location>
</feature>
<dbReference type="KEGG" id="ftj:FTUN_4313"/>
<organism evidence="7 8">
    <name type="scientific">Frigoriglobus tundricola</name>
    <dbReference type="NCBI Taxonomy" id="2774151"/>
    <lineage>
        <taxon>Bacteria</taxon>
        <taxon>Pseudomonadati</taxon>
        <taxon>Planctomycetota</taxon>
        <taxon>Planctomycetia</taxon>
        <taxon>Gemmatales</taxon>
        <taxon>Gemmataceae</taxon>
        <taxon>Frigoriglobus</taxon>
    </lineage>
</organism>
<dbReference type="PROSITE" id="PS00523">
    <property type="entry name" value="SULFATASE_1"/>
    <property type="match status" value="1"/>
</dbReference>
<keyword evidence="3 7" id="KW-0378">Hydrolase</keyword>
<evidence type="ECO:0000256" key="2">
    <source>
        <dbReference type="ARBA" id="ARBA00022729"/>
    </source>
</evidence>
<feature type="chain" id="PRO_5026867464" evidence="5">
    <location>
        <begin position="22"/>
        <end position="480"/>
    </location>
</feature>
<dbReference type="InterPro" id="IPR017850">
    <property type="entry name" value="Alkaline_phosphatase_core_sf"/>
</dbReference>